<protein>
    <submittedName>
        <fullName evidence="9">PTS sugar transporter</fullName>
    </submittedName>
</protein>
<name>A0ABR7QY87_9GAMM</name>
<dbReference type="Proteomes" id="UP000651208">
    <property type="component" value="Unassembled WGS sequence"/>
</dbReference>
<dbReference type="Gene3D" id="3.40.50.510">
    <property type="entry name" value="Phosphotransferase system, mannose-type IIA component"/>
    <property type="match status" value="1"/>
</dbReference>
<sequence>MGRHFIMASHGTLAQGMKNAIEIILGSQPNLFSFCAYVKGNEDITQSINQFMRQFATDDEIIIVTDIFGGSVNNEIMKYLINTNIHLIAGLNLSLMIQLLTNNEPVAILIEEAIKSSTQSIQYCNQTLKHCAIADNDF</sequence>
<keyword evidence="2" id="KW-0813">Transport</keyword>
<proteinExistence type="predicted"/>
<dbReference type="PANTHER" id="PTHR33799:SF1">
    <property type="entry name" value="PTS SYSTEM MANNOSE-SPECIFIC EIIAB COMPONENT-RELATED"/>
    <property type="match status" value="1"/>
</dbReference>
<keyword evidence="6" id="KW-0598">Phosphotransferase system</keyword>
<dbReference type="EMBL" id="JABURY010000016">
    <property type="protein sequence ID" value="MBC9131188.1"/>
    <property type="molecule type" value="Genomic_DNA"/>
</dbReference>
<comment type="caution">
    <text evidence="9">The sequence shown here is derived from an EMBL/GenBank/DDBJ whole genome shotgun (WGS) entry which is preliminary data.</text>
</comment>
<accession>A0ABR7QY87</accession>
<evidence type="ECO:0000256" key="6">
    <source>
        <dbReference type="ARBA" id="ARBA00022683"/>
    </source>
</evidence>
<evidence type="ECO:0000256" key="3">
    <source>
        <dbReference type="ARBA" id="ARBA00022490"/>
    </source>
</evidence>
<organism evidence="9 10">
    <name type="scientific">Frischella japonica</name>
    <dbReference type="NCBI Taxonomy" id="2741544"/>
    <lineage>
        <taxon>Bacteria</taxon>
        <taxon>Pseudomonadati</taxon>
        <taxon>Pseudomonadota</taxon>
        <taxon>Gammaproteobacteria</taxon>
        <taxon>Orbales</taxon>
        <taxon>Orbaceae</taxon>
        <taxon>Frischella</taxon>
    </lineage>
</organism>
<keyword evidence="4 9" id="KW-0762">Sugar transport</keyword>
<dbReference type="InterPro" id="IPR033887">
    <property type="entry name" value="PTS_IIA_man"/>
</dbReference>
<dbReference type="Pfam" id="PF03610">
    <property type="entry name" value="EIIA-man"/>
    <property type="match status" value="1"/>
</dbReference>
<dbReference type="CDD" id="cd00006">
    <property type="entry name" value="PTS_IIA_man"/>
    <property type="match status" value="1"/>
</dbReference>
<comment type="subcellular location">
    <subcellularLocation>
        <location evidence="1">Cytoplasm</location>
    </subcellularLocation>
</comment>
<evidence type="ECO:0000256" key="7">
    <source>
        <dbReference type="ARBA" id="ARBA00022777"/>
    </source>
</evidence>
<gene>
    <name evidence="9" type="ORF">FcAc13_07690</name>
</gene>
<keyword evidence="3" id="KW-0963">Cytoplasm</keyword>
<evidence type="ECO:0000256" key="5">
    <source>
        <dbReference type="ARBA" id="ARBA00022679"/>
    </source>
</evidence>
<reference evidence="9 10" key="1">
    <citation type="submission" date="2020-06" db="EMBL/GenBank/DDBJ databases">
        <title>Frischella cerana isolated from Apis cerana gut homogenate.</title>
        <authorList>
            <person name="Wolter L.A."/>
            <person name="Suenami S."/>
            <person name="Miyazaki R."/>
        </authorList>
    </citation>
    <scope>NUCLEOTIDE SEQUENCE [LARGE SCALE GENOMIC DNA]</scope>
    <source>
        <strain evidence="9 10">Ac13</strain>
    </source>
</reference>
<dbReference type="SUPFAM" id="SSF53062">
    <property type="entry name" value="PTS system fructose IIA component-like"/>
    <property type="match status" value="1"/>
</dbReference>
<evidence type="ECO:0000313" key="10">
    <source>
        <dbReference type="Proteomes" id="UP000651208"/>
    </source>
</evidence>
<evidence type="ECO:0000256" key="1">
    <source>
        <dbReference type="ARBA" id="ARBA00004496"/>
    </source>
</evidence>
<evidence type="ECO:0000256" key="4">
    <source>
        <dbReference type="ARBA" id="ARBA00022597"/>
    </source>
</evidence>
<keyword evidence="5" id="KW-0808">Transferase</keyword>
<dbReference type="RefSeq" id="WP_187755626.1">
    <property type="nucleotide sequence ID" value="NZ_JABURY010000016.1"/>
</dbReference>
<evidence type="ECO:0000256" key="2">
    <source>
        <dbReference type="ARBA" id="ARBA00022448"/>
    </source>
</evidence>
<dbReference type="PANTHER" id="PTHR33799">
    <property type="entry name" value="PTS PERMEASE-RELATED-RELATED"/>
    <property type="match status" value="1"/>
</dbReference>
<keyword evidence="7" id="KW-0418">Kinase</keyword>
<keyword evidence="10" id="KW-1185">Reference proteome</keyword>
<feature type="domain" description="PTS EIIA type-4" evidence="8">
    <location>
        <begin position="2"/>
        <end position="121"/>
    </location>
</feature>
<dbReference type="InterPro" id="IPR036662">
    <property type="entry name" value="PTS_EIIA_man-typ_sf"/>
</dbReference>
<evidence type="ECO:0000259" key="8">
    <source>
        <dbReference type="PROSITE" id="PS51096"/>
    </source>
</evidence>
<dbReference type="InterPro" id="IPR004701">
    <property type="entry name" value="PTS_EIIA_man-typ"/>
</dbReference>
<evidence type="ECO:0000313" key="9">
    <source>
        <dbReference type="EMBL" id="MBC9131188.1"/>
    </source>
</evidence>
<dbReference type="PROSITE" id="PS51096">
    <property type="entry name" value="PTS_EIIA_TYPE_4"/>
    <property type="match status" value="1"/>
</dbReference>
<dbReference type="InterPro" id="IPR051471">
    <property type="entry name" value="Bacterial_PTS_sugar_comp"/>
</dbReference>